<evidence type="ECO:0000313" key="1">
    <source>
        <dbReference type="EMBL" id="MEM0515123.1"/>
    </source>
</evidence>
<gene>
    <name evidence="1" type="ORF">WCN91_06730</name>
</gene>
<dbReference type="Proteomes" id="UP001447008">
    <property type="component" value="Unassembled WGS sequence"/>
</dbReference>
<comment type="caution">
    <text evidence="1">The sequence shown here is derived from an EMBL/GenBank/DDBJ whole genome shotgun (WGS) entry which is preliminary data.</text>
</comment>
<proteinExistence type="predicted"/>
<reference evidence="1 2" key="1">
    <citation type="submission" date="2024-03" db="EMBL/GenBank/DDBJ databases">
        <title>Pseudoalteromonas qingdaonensis sp. nov., isolated from the intestines of marine benthic organisms.</title>
        <authorList>
            <person name="Lin X."/>
            <person name="Fang S."/>
            <person name="Hu X."/>
        </authorList>
    </citation>
    <scope>NUCLEOTIDE SEQUENCE [LARGE SCALE GENOMIC DNA]</scope>
    <source>
        <strain evidence="1 2">YIC-827</strain>
    </source>
</reference>
<keyword evidence="2" id="KW-1185">Reference proteome</keyword>
<name>A0ABU9MYS3_9GAMM</name>
<organism evidence="1 2">
    <name type="scientific">Pseudoalteromonas qingdaonensis</name>
    <dbReference type="NCBI Taxonomy" id="3131913"/>
    <lineage>
        <taxon>Bacteria</taxon>
        <taxon>Pseudomonadati</taxon>
        <taxon>Pseudomonadota</taxon>
        <taxon>Gammaproteobacteria</taxon>
        <taxon>Alteromonadales</taxon>
        <taxon>Pseudoalteromonadaceae</taxon>
        <taxon>Pseudoalteromonas</taxon>
    </lineage>
</organism>
<protein>
    <submittedName>
        <fullName evidence="1">Uncharacterized protein</fullName>
    </submittedName>
</protein>
<dbReference type="RefSeq" id="WP_342677503.1">
    <property type="nucleotide sequence ID" value="NZ_JBCGCU010000005.1"/>
</dbReference>
<sequence>MQKYNLKYNLLFVFALFALCGLLASQHLFTSAANSSDQYSLTLQVDTAQTINHDSDNDHDPEHPLNPAIKQAALTNTHVSVAPGAPLSRRVFTAAQQRAPPHFS</sequence>
<dbReference type="EMBL" id="JBCGCU010000005">
    <property type="protein sequence ID" value="MEM0515123.1"/>
    <property type="molecule type" value="Genomic_DNA"/>
</dbReference>
<accession>A0ABU9MYS3</accession>
<evidence type="ECO:0000313" key="2">
    <source>
        <dbReference type="Proteomes" id="UP001447008"/>
    </source>
</evidence>